<proteinExistence type="inferred from homology"/>
<keyword evidence="4" id="KW-1185">Reference proteome</keyword>
<accession>A0A7Y6IAI8</accession>
<dbReference type="GO" id="GO:0005886">
    <property type="term" value="C:plasma membrane"/>
    <property type="evidence" value="ECO:0007669"/>
    <property type="project" value="TreeGrafter"/>
</dbReference>
<protein>
    <submittedName>
        <fullName evidence="3">Nitroreductase family deazaflavin-dependent oxidoreductase</fullName>
    </submittedName>
</protein>
<dbReference type="EMBL" id="JABWGN010000008">
    <property type="protein sequence ID" value="NUW34148.1"/>
    <property type="molecule type" value="Genomic_DNA"/>
</dbReference>
<dbReference type="Proteomes" id="UP000586042">
    <property type="component" value="Unassembled WGS sequence"/>
</dbReference>
<dbReference type="PANTHER" id="PTHR39428:SF1">
    <property type="entry name" value="F420H(2)-DEPENDENT QUINONE REDUCTASE RV1261C"/>
    <property type="match status" value="1"/>
</dbReference>
<dbReference type="Pfam" id="PF04075">
    <property type="entry name" value="F420H2_quin_red"/>
    <property type="match status" value="1"/>
</dbReference>
<evidence type="ECO:0000256" key="1">
    <source>
        <dbReference type="ARBA" id="ARBA00008710"/>
    </source>
</evidence>
<reference evidence="3 4" key="1">
    <citation type="submission" date="2020-06" db="EMBL/GenBank/DDBJ databases">
        <title>Nonomuraea sp. SMC257, a novel actinomycete isolated from soil.</title>
        <authorList>
            <person name="Chanama M."/>
        </authorList>
    </citation>
    <scope>NUCLEOTIDE SEQUENCE [LARGE SCALE GENOMIC DNA]</scope>
    <source>
        <strain evidence="3 4">SMC257</strain>
    </source>
</reference>
<dbReference type="PANTHER" id="PTHR39428">
    <property type="entry name" value="F420H(2)-DEPENDENT QUINONE REDUCTASE RV1261C"/>
    <property type="match status" value="1"/>
</dbReference>
<evidence type="ECO:0000313" key="4">
    <source>
        <dbReference type="Proteomes" id="UP000586042"/>
    </source>
</evidence>
<evidence type="ECO:0000313" key="3">
    <source>
        <dbReference type="EMBL" id="NUW34148.1"/>
    </source>
</evidence>
<comment type="similarity">
    <text evidence="1">Belongs to the F420H(2)-dependent quinone reductase family.</text>
</comment>
<sequence>MIQVLKPFAQWMASTDWFLRVGPRFVPKLDRALYRLTRGKMISSDRVVPSLVLITTGARTGQRRHSPLACRPEPGGGFLVVGSNFGREKHPAWTGNLMKTPEAAVTYKGREIPVRARLLTGEEREAAWRGLVEQWPLYNRYVETAGGRELRVFRLTPR</sequence>
<comment type="catalytic activity">
    <reaction evidence="2">
        <text>oxidized coenzyme F420-(gamma-L-Glu)(n) + a quinol + H(+) = reduced coenzyme F420-(gamma-L-Glu)(n) + a quinone</text>
        <dbReference type="Rhea" id="RHEA:39663"/>
        <dbReference type="Rhea" id="RHEA-COMP:12939"/>
        <dbReference type="Rhea" id="RHEA-COMP:14378"/>
        <dbReference type="ChEBI" id="CHEBI:15378"/>
        <dbReference type="ChEBI" id="CHEBI:24646"/>
        <dbReference type="ChEBI" id="CHEBI:132124"/>
        <dbReference type="ChEBI" id="CHEBI:133980"/>
        <dbReference type="ChEBI" id="CHEBI:139511"/>
    </reaction>
</comment>
<dbReference type="RefSeq" id="WP_175591588.1">
    <property type="nucleotide sequence ID" value="NZ_JABWGN010000008.1"/>
</dbReference>
<gene>
    <name evidence="3" type="ORF">HTZ77_22310</name>
</gene>
<dbReference type="SUPFAM" id="SSF50475">
    <property type="entry name" value="FMN-binding split barrel"/>
    <property type="match status" value="1"/>
</dbReference>
<dbReference type="InterPro" id="IPR004378">
    <property type="entry name" value="F420H2_quin_Rdtase"/>
</dbReference>
<dbReference type="GO" id="GO:0016491">
    <property type="term" value="F:oxidoreductase activity"/>
    <property type="evidence" value="ECO:0007669"/>
    <property type="project" value="InterPro"/>
</dbReference>
<name>A0A7Y6IAI8_9ACTN</name>
<dbReference type="GO" id="GO:0070967">
    <property type="term" value="F:coenzyme F420 binding"/>
    <property type="evidence" value="ECO:0007669"/>
    <property type="project" value="TreeGrafter"/>
</dbReference>
<evidence type="ECO:0000256" key="2">
    <source>
        <dbReference type="ARBA" id="ARBA00049106"/>
    </source>
</evidence>
<organism evidence="3 4">
    <name type="scientific">Nonomuraea montanisoli</name>
    <dbReference type="NCBI Taxonomy" id="2741721"/>
    <lineage>
        <taxon>Bacteria</taxon>
        <taxon>Bacillati</taxon>
        <taxon>Actinomycetota</taxon>
        <taxon>Actinomycetes</taxon>
        <taxon>Streptosporangiales</taxon>
        <taxon>Streptosporangiaceae</taxon>
        <taxon>Nonomuraea</taxon>
    </lineage>
</organism>
<dbReference type="InterPro" id="IPR012349">
    <property type="entry name" value="Split_barrel_FMN-bd"/>
</dbReference>
<comment type="caution">
    <text evidence="3">The sequence shown here is derived from an EMBL/GenBank/DDBJ whole genome shotgun (WGS) entry which is preliminary data.</text>
</comment>
<dbReference type="AlphaFoldDB" id="A0A7Y6IAI8"/>
<dbReference type="Gene3D" id="2.30.110.10">
    <property type="entry name" value="Electron Transport, Fmn-binding Protein, Chain A"/>
    <property type="match status" value="1"/>
</dbReference>
<dbReference type="NCBIfam" id="TIGR00026">
    <property type="entry name" value="hi_GC_TIGR00026"/>
    <property type="match status" value="1"/>
</dbReference>